<evidence type="ECO:0000256" key="4">
    <source>
        <dbReference type="ARBA" id="ARBA00022679"/>
    </source>
</evidence>
<proteinExistence type="inferred from homology"/>
<accession>A0A6P9EY71</accession>
<name>A0A6P9EY71_ZALCA</name>
<feature type="region of interest" description="Disordered" evidence="11">
    <location>
        <begin position="261"/>
        <end position="299"/>
    </location>
</feature>
<dbReference type="GO" id="GO:0019432">
    <property type="term" value="P:triglyceride biosynthetic process"/>
    <property type="evidence" value="ECO:0007669"/>
    <property type="project" value="TreeGrafter"/>
</dbReference>
<dbReference type="RefSeq" id="XP_035578126.1">
    <property type="nucleotide sequence ID" value="XM_035722233.1"/>
</dbReference>
<keyword evidence="7" id="KW-1133">Transmembrane helix</keyword>
<keyword evidence="10" id="KW-0012">Acyltransferase</keyword>
<sequence length="299" mass="32496">MVLLALLSRAGTHGGQEAADLPGSAAGPSGDISEITSLSSLVKTAELDPSGNYLFGFHPHWVLVTGAFSNFCTEASGFSSLFPCLLPYLLMLPCWFYLPLFRDYIMCRGQRPPICCPGLGGGQVAVLAVGGPLEALEAKAGELILWIRNQKGFVPLGLPGPAFSFGHNELFQQFPNPPGSRLRRAQEALPPLLSVALPLFQGPLGLLLPFRTPIHTVVGAPIPVQRNPRPSREQVDALHALSVERLAQRFDERKARHGLAAHPHLLLARRPRRRCDRREIKRGNRAAPPSSAQRPAQND</sequence>
<keyword evidence="3" id="KW-0444">Lipid biosynthesis</keyword>
<gene>
    <name evidence="13" type="primary">LOC118356023</name>
</gene>
<feature type="compositionally biased region" description="Low complexity" evidence="11">
    <location>
        <begin position="285"/>
        <end position="299"/>
    </location>
</feature>
<dbReference type="InterPro" id="IPR007130">
    <property type="entry name" value="DAGAT"/>
</dbReference>
<keyword evidence="8" id="KW-0443">Lipid metabolism</keyword>
<dbReference type="GO" id="GO:0004144">
    <property type="term" value="F:diacylglycerol O-acyltransferase activity"/>
    <property type="evidence" value="ECO:0007669"/>
    <property type="project" value="TreeGrafter"/>
</dbReference>
<dbReference type="Proteomes" id="UP000515165">
    <property type="component" value="Chromosome 10"/>
</dbReference>
<dbReference type="Pfam" id="PF03982">
    <property type="entry name" value="DAGAT"/>
    <property type="match status" value="1"/>
</dbReference>
<evidence type="ECO:0000256" key="3">
    <source>
        <dbReference type="ARBA" id="ARBA00022516"/>
    </source>
</evidence>
<dbReference type="PANTHER" id="PTHR12317:SF78">
    <property type="entry name" value="ACYLTRANSFERASE"/>
    <property type="match status" value="1"/>
</dbReference>
<protein>
    <submittedName>
        <fullName evidence="13">Diacylglycerol O-acyltransferase 2-like protein DGAT2L7P</fullName>
    </submittedName>
</protein>
<comment type="similarity">
    <text evidence="2">Belongs to the diacylglycerol acyltransferase family.</text>
</comment>
<dbReference type="PANTHER" id="PTHR12317">
    <property type="entry name" value="DIACYLGLYCEROL O-ACYLTRANSFERASE"/>
    <property type="match status" value="1"/>
</dbReference>
<evidence type="ECO:0000256" key="11">
    <source>
        <dbReference type="SAM" id="MobiDB-lite"/>
    </source>
</evidence>
<dbReference type="KEGG" id="zca:118356023"/>
<keyword evidence="6" id="KW-0256">Endoplasmic reticulum</keyword>
<evidence type="ECO:0000256" key="10">
    <source>
        <dbReference type="ARBA" id="ARBA00023315"/>
    </source>
</evidence>
<keyword evidence="9" id="KW-0472">Membrane</keyword>
<dbReference type="GeneID" id="118356023"/>
<evidence type="ECO:0000256" key="9">
    <source>
        <dbReference type="ARBA" id="ARBA00023136"/>
    </source>
</evidence>
<comment type="subcellular location">
    <subcellularLocation>
        <location evidence="1">Endoplasmic reticulum membrane</location>
        <topology evidence="1">Multi-pass membrane protein</topology>
    </subcellularLocation>
</comment>
<keyword evidence="4" id="KW-0808">Transferase</keyword>
<evidence type="ECO:0000256" key="5">
    <source>
        <dbReference type="ARBA" id="ARBA00022692"/>
    </source>
</evidence>
<evidence type="ECO:0000256" key="1">
    <source>
        <dbReference type="ARBA" id="ARBA00004477"/>
    </source>
</evidence>
<keyword evidence="12" id="KW-1185">Reference proteome</keyword>
<evidence type="ECO:0000313" key="13">
    <source>
        <dbReference type="RefSeq" id="XP_035578126.1"/>
    </source>
</evidence>
<evidence type="ECO:0000313" key="12">
    <source>
        <dbReference type="Proteomes" id="UP000515165"/>
    </source>
</evidence>
<evidence type="ECO:0000256" key="2">
    <source>
        <dbReference type="ARBA" id="ARBA00005420"/>
    </source>
</evidence>
<reference evidence="13" key="1">
    <citation type="submission" date="2025-08" db="UniProtKB">
        <authorList>
            <consortium name="RefSeq"/>
        </authorList>
    </citation>
    <scope>IDENTIFICATION</scope>
    <source>
        <tissue evidence="13">Blood</tissue>
    </source>
</reference>
<evidence type="ECO:0000256" key="6">
    <source>
        <dbReference type="ARBA" id="ARBA00022824"/>
    </source>
</evidence>
<dbReference type="GO" id="GO:0005789">
    <property type="term" value="C:endoplasmic reticulum membrane"/>
    <property type="evidence" value="ECO:0007669"/>
    <property type="project" value="UniProtKB-SubCell"/>
</dbReference>
<organism evidence="12 13">
    <name type="scientific">Zalophus californianus</name>
    <name type="common">California sealion</name>
    <dbReference type="NCBI Taxonomy" id="9704"/>
    <lineage>
        <taxon>Eukaryota</taxon>
        <taxon>Metazoa</taxon>
        <taxon>Chordata</taxon>
        <taxon>Craniata</taxon>
        <taxon>Vertebrata</taxon>
        <taxon>Euteleostomi</taxon>
        <taxon>Mammalia</taxon>
        <taxon>Eutheria</taxon>
        <taxon>Laurasiatheria</taxon>
        <taxon>Carnivora</taxon>
        <taxon>Caniformia</taxon>
        <taxon>Pinnipedia</taxon>
        <taxon>Otariidae</taxon>
        <taxon>Zalophus</taxon>
    </lineage>
</organism>
<evidence type="ECO:0000256" key="7">
    <source>
        <dbReference type="ARBA" id="ARBA00022989"/>
    </source>
</evidence>
<dbReference type="OrthoDB" id="9685385at2759"/>
<dbReference type="AlphaFoldDB" id="A0A6P9EY71"/>
<keyword evidence="5" id="KW-0812">Transmembrane</keyword>
<evidence type="ECO:0000256" key="8">
    <source>
        <dbReference type="ARBA" id="ARBA00023098"/>
    </source>
</evidence>